<accession>A0ACC2W6N6</accession>
<protein>
    <submittedName>
        <fullName evidence="1">Uncharacterized protein</fullName>
    </submittedName>
</protein>
<evidence type="ECO:0000313" key="1">
    <source>
        <dbReference type="EMBL" id="KAJ9106770.1"/>
    </source>
</evidence>
<name>A0ACC2W6N6_9TREE</name>
<sequence length="1741" mass="192172">MIILEQAPVEFTENKERDMGEQLDHVLAGNFKVGAAKVGILINGVRKKFGLVKSVDLLVAWMLRKPVAFYNAIHTIISDPDLPIPLVNAIAISCVSAPSTEVGEAAEVRERLIRALQERHPAIVTPILKNRAMYIVQAGTAAEGVVGMDVDALIDDATPAFVQAVSADSASRQRGVTRILSDTTFSGEDLASAKELLQRRLADNDASVVEAIYANPEQLSCFLSFPEISAVVKTVVRHPDLHRDVATAHITYLTNHAKLSADAVTADDIFCGVLFPFLLYTKSRRVTVAVVWKILLDSDLVKSGASIFRDLKEAHGEVIADGGDAAAVLATKNTNVAKVLARKCFHTVHDHSNSEFYFVYNFKGNIGDSQRVDTYEQFLISQIDCEDPSSRLLAQSIVTDLFPVLKPEHQVRLAMGVISKIDRSPYMQNLVNIREAGNPDASVTSEKVYSKPSHRKSASLVQDAMMTSLCNVTLPSSVSSLTLEDNVNNSSQSLAKIIYRICNSDRLPEDCAKASLQKLFARLGQKCLVFLLSAALDRTESLDLRVASIRHVQAFITAHASDEGKLQSDFQCIVPALLVLLSQQEKKIREATSFTLRLLRAGYGGPIKSVYGIDDIYGQTSEKLQILQPKDLTQYLDDIMASAADINTDGAVVQTLHTRLLTGENHESKKVSSHRRAVTSYLLSHVVSWHALAPRMILLDILGNVQDSTKTEALLPVLRELVSPDSIEGRWATDLSIVDQRRFIIHLLDSLTTRVAKSIARGQAADTFDLLLTIIRKQDDTETGTLESTLRQATLSKIANTMWPRLALDQQIQFLLSLLNGMAHYSENDVVFVKALIKTLSLETQGVVDIIEHLSTGLNGDDQDRSKRSRTDNLIGSEQCALALMHFLESQDLESISAEPTLVSTGLQSLSDILDKQASLNTSVADYLQQALLSMMISAISRIQDAAGMASEAIGVEVIVKMIRGSTNPRTAQQALLFIGSLARLVPDAVLHNVMPIFTYMGSSDFQRDDVHSFAVVEKTIESTIPVIVRSMKTKTSSVFELAIEARPLLQIFADMALRLPKHRTVPFFSHLVETLGAEDFLGPMNMLLVQLSSVQSGKSSSRNLADLTFLIKSLSDRFPVYTVLTALNEVMEECLLMTLPDGSSQRPSFFGADRNRSSALTIPLLQHVRTVLQHLIVTPEEEGIMQSLVSRAIQISALSAADLTIDRSVEAVSLAVLEEALKKLPVQGFLATAIEALKSQTQTIIARGLQLVIERVPLIQANMRVAISQTVMSLAEQLYAFMTSDARQLYLPSLQALERIAAVRIEAEDAVLSKAIRPMLSLVNIQADPEVSSLSLRLLSNLSKRLGTRMIPHIQPILELCRTSLGNESTQVAAVTELLSSITIAVPGFISSEQLMQTIASVIRTPGSDVDKYLNTYIATLTKRVPTGTLLPSLLDIWQDTRSADEKVLVRFFYVFQRTIRQADRARLPALVRTTFKFFLEALDLCHDPQFPTISEDHMLPAFLDLVEKLNEATFKPLFSRLYDWAVISAEESHITSARDIYGRKISLFRLVEGLLTKFRSIMAPYVATVFDLSLEVLNKPDAAAEEKELWLAVLQMLGKSFEVDEDLFWNEERYKTLVKHAVKQIGYVATIGDEAAEDALIGLFASLSRSTTSEAVLKTVNDAVCMTTRSDDAPERLLALRVLDEMWAQQEELIQFAATTISDFISETLEDADPAVERAAKKFLDRMRAVLGNEIDNYF</sequence>
<dbReference type="EMBL" id="JASBWR010000028">
    <property type="protein sequence ID" value="KAJ9106770.1"/>
    <property type="molecule type" value="Genomic_DNA"/>
</dbReference>
<comment type="caution">
    <text evidence="1">The sequence shown here is derived from an EMBL/GenBank/DDBJ whole genome shotgun (WGS) entry which is preliminary data.</text>
</comment>
<dbReference type="Proteomes" id="UP001241377">
    <property type="component" value="Unassembled WGS sequence"/>
</dbReference>
<keyword evidence="2" id="KW-1185">Reference proteome</keyword>
<gene>
    <name evidence="1" type="ORF">QFC19_003083</name>
</gene>
<reference evidence="1" key="1">
    <citation type="submission" date="2023-04" db="EMBL/GenBank/DDBJ databases">
        <title>Draft Genome sequencing of Naganishia species isolated from polar environments using Oxford Nanopore Technology.</title>
        <authorList>
            <person name="Leo P."/>
            <person name="Venkateswaran K."/>
        </authorList>
    </citation>
    <scope>NUCLEOTIDE SEQUENCE</scope>
    <source>
        <strain evidence="1">MNA-CCFEE 5261</strain>
    </source>
</reference>
<organism evidence="1 2">
    <name type="scientific">Naganishia cerealis</name>
    <dbReference type="NCBI Taxonomy" id="610337"/>
    <lineage>
        <taxon>Eukaryota</taxon>
        <taxon>Fungi</taxon>
        <taxon>Dikarya</taxon>
        <taxon>Basidiomycota</taxon>
        <taxon>Agaricomycotina</taxon>
        <taxon>Tremellomycetes</taxon>
        <taxon>Filobasidiales</taxon>
        <taxon>Filobasidiaceae</taxon>
        <taxon>Naganishia</taxon>
    </lineage>
</organism>
<evidence type="ECO:0000313" key="2">
    <source>
        <dbReference type="Proteomes" id="UP001241377"/>
    </source>
</evidence>
<proteinExistence type="predicted"/>